<name>A0AAW1L8W2_POPJA</name>
<dbReference type="AlphaFoldDB" id="A0AAW1L8W2"/>
<dbReference type="Proteomes" id="UP001458880">
    <property type="component" value="Unassembled WGS sequence"/>
</dbReference>
<feature type="compositionally biased region" description="Low complexity" evidence="1">
    <location>
        <begin position="338"/>
        <end position="356"/>
    </location>
</feature>
<feature type="region of interest" description="Disordered" evidence="1">
    <location>
        <begin position="202"/>
        <end position="412"/>
    </location>
</feature>
<sequence length="595" mass="64185">MLTLAMRREQHEDTKNNNNTNTNNNNNSDSGFNTRHLQRSSHHRDNIATGGDEFVDILQVQQLLLESGVPNTNGNGRNSGIRTGRGRDTSIDGRGRLLDAFPAQSYYYGGYGQHHHAPAAAASVDDLVALWFAGPTASGGPAASHPNPPATMIMDGLETLPAQHHHHHHHHHSTFLLTEAAAAAHHFNVLSFEPCLFRGTSSSIESGGSPVPAATGCAADESAPCSEPQPGDLNTPVTTSGDIPTFFGPATVVEPPPITGSLDPEELSLEQQSGSPRQSPANSQIGERGTPQDTVLSPGLRGDEECTTNSTLSMFPSGGGPPNTSNPSSVQKLRSVYSSSPMSGGGSMQQMQTGSPLHVGNQPMGHSPPWMLPNTDKQPIYPMFSMLGQQSQSPQQQQYHSATPSPAGTQYDDRSQTEHLMLNIDSNITMKQPPSYPTCSSSTSLQLELPQQDLVYTRSAQLVSASTSKYQWDTQDYTQQQTSALVVPGPSNLVPKQEPTYSAGCSSEIGQQTAYGVQLAEYNPSTSKGHEILSQVYQQSPVPLKLVPVKPRKYPNRPSKTPVHERPYACPVENCDREDLELGRHKQLIYLQAPL</sequence>
<feature type="compositionally biased region" description="Low complexity" evidence="1">
    <location>
        <begin position="389"/>
        <end position="398"/>
    </location>
</feature>
<accession>A0AAW1L8W2</accession>
<organism evidence="2 3">
    <name type="scientific">Popillia japonica</name>
    <name type="common">Japanese beetle</name>
    <dbReference type="NCBI Taxonomy" id="7064"/>
    <lineage>
        <taxon>Eukaryota</taxon>
        <taxon>Metazoa</taxon>
        <taxon>Ecdysozoa</taxon>
        <taxon>Arthropoda</taxon>
        <taxon>Hexapoda</taxon>
        <taxon>Insecta</taxon>
        <taxon>Pterygota</taxon>
        <taxon>Neoptera</taxon>
        <taxon>Endopterygota</taxon>
        <taxon>Coleoptera</taxon>
        <taxon>Polyphaga</taxon>
        <taxon>Scarabaeiformia</taxon>
        <taxon>Scarabaeidae</taxon>
        <taxon>Rutelinae</taxon>
        <taxon>Popillia</taxon>
    </lineage>
</organism>
<reference evidence="2 3" key="1">
    <citation type="journal article" date="2024" name="BMC Genomics">
        <title>De novo assembly and annotation of Popillia japonica's genome with initial clues to its potential as an invasive pest.</title>
        <authorList>
            <person name="Cucini C."/>
            <person name="Boschi S."/>
            <person name="Funari R."/>
            <person name="Cardaioli E."/>
            <person name="Iannotti N."/>
            <person name="Marturano G."/>
            <person name="Paoli F."/>
            <person name="Bruttini M."/>
            <person name="Carapelli A."/>
            <person name="Frati F."/>
            <person name="Nardi F."/>
        </authorList>
    </citation>
    <scope>NUCLEOTIDE SEQUENCE [LARGE SCALE GENOMIC DNA]</scope>
    <source>
        <strain evidence="2">DMR45628</strain>
    </source>
</reference>
<evidence type="ECO:0000256" key="1">
    <source>
        <dbReference type="SAM" id="MobiDB-lite"/>
    </source>
</evidence>
<evidence type="ECO:0000313" key="3">
    <source>
        <dbReference type="Proteomes" id="UP001458880"/>
    </source>
</evidence>
<gene>
    <name evidence="2" type="ORF">QE152_g15473</name>
</gene>
<feature type="compositionally biased region" description="Low complexity" evidence="1">
    <location>
        <begin position="16"/>
        <end position="27"/>
    </location>
</feature>
<feature type="compositionally biased region" description="Basic and acidic residues" evidence="1">
    <location>
        <begin position="1"/>
        <end position="15"/>
    </location>
</feature>
<feature type="compositionally biased region" description="Polar residues" evidence="1">
    <location>
        <begin position="68"/>
        <end position="81"/>
    </location>
</feature>
<feature type="compositionally biased region" description="Polar residues" evidence="1">
    <location>
        <begin position="399"/>
        <end position="408"/>
    </location>
</feature>
<proteinExistence type="predicted"/>
<keyword evidence="3" id="KW-1185">Reference proteome</keyword>
<protein>
    <submittedName>
        <fullName evidence="2">Uncharacterized protein</fullName>
    </submittedName>
</protein>
<evidence type="ECO:0000313" key="2">
    <source>
        <dbReference type="EMBL" id="KAK9730137.1"/>
    </source>
</evidence>
<feature type="region of interest" description="Disordered" evidence="1">
    <location>
        <begin position="68"/>
        <end position="93"/>
    </location>
</feature>
<comment type="caution">
    <text evidence="2">The sequence shown here is derived from an EMBL/GenBank/DDBJ whole genome shotgun (WGS) entry which is preliminary data.</text>
</comment>
<feature type="region of interest" description="Disordered" evidence="1">
    <location>
        <begin position="1"/>
        <end position="48"/>
    </location>
</feature>
<feature type="compositionally biased region" description="Polar residues" evidence="1">
    <location>
        <begin position="269"/>
        <end position="295"/>
    </location>
</feature>
<dbReference type="EMBL" id="JASPKY010000152">
    <property type="protein sequence ID" value="KAK9730137.1"/>
    <property type="molecule type" value="Genomic_DNA"/>
</dbReference>